<dbReference type="RefSeq" id="WP_012256495.1">
    <property type="nucleotide sequence ID" value="NC_010175.1"/>
</dbReference>
<dbReference type="InterPro" id="IPR016032">
    <property type="entry name" value="Sig_transdc_resp-reg_C-effctor"/>
</dbReference>
<protein>
    <submittedName>
        <fullName evidence="4">Transcriptional regulator domain protein</fullName>
    </submittedName>
</protein>
<dbReference type="CDD" id="cd00383">
    <property type="entry name" value="trans_reg_C"/>
    <property type="match status" value="1"/>
</dbReference>
<feature type="domain" description="OmpR/PhoB-type" evidence="3">
    <location>
        <begin position="131"/>
        <end position="232"/>
    </location>
</feature>
<evidence type="ECO:0000313" key="4">
    <source>
        <dbReference type="EMBL" id="ABY33839.1"/>
    </source>
</evidence>
<dbReference type="Proteomes" id="UP000002008">
    <property type="component" value="Chromosome"/>
</dbReference>
<dbReference type="GO" id="GO:0006355">
    <property type="term" value="P:regulation of DNA-templated transcription"/>
    <property type="evidence" value="ECO:0000318"/>
    <property type="project" value="GO_Central"/>
</dbReference>
<dbReference type="HOGENOM" id="CLU_000445_30_4_0"/>
<keyword evidence="1 2" id="KW-0238">DNA-binding</keyword>
<evidence type="ECO:0000313" key="5">
    <source>
        <dbReference type="Proteomes" id="UP000002008"/>
    </source>
</evidence>
<dbReference type="STRING" id="324602.Caur_0595"/>
<dbReference type="EMBL" id="CP000909">
    <property type="protein sequence ID" value="ABY33839.1"/>
    <property type="molecule type" value="Genomic_DNA"/>
</dbReference>
<sequence>MFHGTALLVERDSHRRDALICGLSQSYWAILAVSDPAIALHCLETRTFDLLIFNVDLLSSVHWRIAARYVQQCPNVITIWYNGSSPSPCYQSHLSERGGSGSVQAIIDHIQQQVALHAAQKRKHLAEPQAQATYEVPVPLLVDPYQGSVFIADTVIKVSKGDIALLRCLAESPHQKASFEALAAVLYPHAFSRSEARELIKARIHYLRQKLEVDPDKPVICSIRGFGYALRSPVAFLPEQQRR</sequence>
<dbReference type="SUPFAM" id="SSF52172">
    <property type="entry name" value="CheY-like"/>
    <property type="match status" value="1"/>
</dbReference>
<proteinExistence type="predicted"/>
<dbReference type="GO" id="GO:0000156">
    <property type="term" value="F:phosphorelay response regulator activity"/>
    <property type="evidence" value="ECO:0000318"/>
    <property type="project" value="GO_Central"/>
</dbReference>
<dbReference type="eggNOG" id="COG0745">
    <property type="taxonomic scope" value="Bacteria"/>
</dbReference>
<dbReference type="GO" id="GO:0005829">
    <property type="term" value="C:cytosol"/>
    <property type="evidence" value="ECO:0000318"/>
    <property type="project" value="GO_Central"/>
</dbReference>
<dbReference type="Gene3D" id="1.10.10.10">
    <property type="entry name" value="Winged helix-like DNA-binding domain superfamily/Winged helix DNA-binding domain"/>
    <property type="match status" value="1"/>
</dbReference>
<dbReference type="GO" id="GO:0032993">
    <property type="term" value="C:protein-DNA complex"/>
    <property type="evidence" value="ECO:0000318"/>
    <property type="project" value="GO_Central"/>
</dbReference>
<dbReference type="AlphaFoldDB" id="A9WET0"/>
<name>A9WET0_CHLAA</name>
<dbReference type="InParanoid" id="A9WET0"/>
<dbReference type="GO" id="GO:0000976">
    <property type="term" value="F:transcription cis-regulatory region binding"/>
    <property type="evidence" value="ECO:0000318"/>
    <property type="project" value="GO_Central"/>
</dbReference>
<evidence type="ECO:0000256" key="2">
    <source>
        <dbReference type="PROSITE-ProRule" id="PRU01091"/>
    </source>
</evidence>
<dbReference type="Pfam" id="PF00486">
    <property type="entry name" value="Trans_reg_C"/>
    <property type="match status" value="1"/>
</dbReference>
<organism evidence="4 5">
    <name type="scientific">Chloroflexus aurantiacus (strain ATCC 29366 / DSM 635 / J-10-fl)</name>
    <dbReference type="NCBI Taxonomy" id="324602"/>
    <lineage>
        <taxon>Bacteria</taxon>
        <taxon>Bacillati</taxon>
        <taxon>Chloroflexota</taxon>
        <taxon>Chloroflexia</taxon>
        <taxon>Chloroflexales</taxon>
        <taxon>Chloroflexineae</taxon>
        <taxon>Chloroflexaceae</taxon>
        <taxon>Chloroflexus</taxon>
    </lineage>
</organism>
<accession>A9WET0</accession>
<feature type="DNA-binding region" description="OmpR/PhoB-type" evidence="2">
    <location>
        <begin position="131"/>
        <end position="232"/>
    </location>
</feature>
<dbReference type="SMART" id="SM00862">
    <property type="entry name" value="Trans_reg_C"/>
    <property type="match status" value="1"/>
</dbReference>
<dbReference type="KEGG" id="cau:Caur_0595"/>
<dbReference type="InterPro" id="IPR036388">
    <property type="entry name" value="WH-like_DNA-bd_sf"/>
</dbReference>
<evidence type="ECO:0000256" key="1">
    <source>
        <dbReference type="ARBA" id="ARBA00023125"/>
    </source>
</evidence>
<reference evidence="5" key="1">
    <citation type="journal article" date="2011" name="BMC Genomics">
        <title>Complete genome sequence of the filamentous anoxygenic phototrophic bacterium Chloroflexus aurantiacus.</title>
        <authorList>
            <person name="Tang K.H."/>
            <person name="Barry K."/>
            <person name="Chertkov O."/>
            <person name="Dalin E."/>
            <person name="Han C.S."/>
            <person name="Hauser L.J."/>
            <person name="Honchak B.M."/>
            <person name="Karbach L.E."/>
            <person name="Land M.L."/>
            <person name="Lapidus A."/>
            <person name="Larimer F.W."/>
            <person name="Mikhailova N."/>
            <person name="Pitluck S."/>
            <person name="Pierson B.K."/>
            <person name="Blankenship R.E."/>
        </authorList>
    </citation>
    <scope>NUCLEOTIDE SEQUENCE [LARGE SCALE GENOMIC DNA]</scope>
    <source>
        <strain evidence="5">ATCC 29366 / DSM 635 / J-10-fl</strain>
    </source>
</reference>
<keyword evidence="5" id="KW-1185">Reference proteome</keyword>
<dbReference type="EnsemblBacteria" id="ABY33839">
    <property type="protein sequence ID" value="ABY33839"/>
    <property type="gene ID" value="Caur_0595"/>
</dbReference>
<dbReference type="InterPro" id="IPR001867">
    <property type="entry name" value="OmpR/PhoB-type_DNA-bd"/>
</dbReference>
<dbReference type="PATRIC" id="fig|324602.8.peg.681"/>
<dbReference type="InterPro" id="IPR011006">
    <property type="entry name" value="CheY-like_superfamily"/>
</dbReference>
<gene>
    <name evidence="4" type="ordered locus">Caur_0595</name>
</gene>
<evidence type="ECO:0000259" key="3">
    <source>
        <dbReference type="PROSITE" id="PS51755"/>
    </source>
</evidence>
<dbReference type="PROSITE" id="PS51755">
    <property type="entry name" value="OMPR_PHOB"/>
    <property type="match status" value="1"/>
</dbReference>
<dbReference type="SUPFAM" id="SSF46894">
    <property type="entry name" value="C-terminal effector domain of the bipartite response regulators"/>
    <property type="match status" value="1"/>
</dbReference>